<keyword evidence="2" id="KW-1185">Reference proteome</keyword>
<evidence type="ECO:0000313" key="2">
    <source>
        <dbReference type="Proteomes" id="UP000193346"/>
    </source>
</evidence>
<protein>
    <submittedName>
        <fullName evidence="1">Uncharacterized protein</fullName>
    </submittedName>
</protein>
<organism evidence="1 2">
    <name type="scientific">Neisseria dumasiana</name>
    <dbReference type="NCBI Taxonomy" id="1931275"/>
    <lineage>
        <taxon>Bacteria</taxon>
        <taxon>Pseudomonadati</taxon>
        <taxon>Pseudomonadota</taxon>
        <taxon>Betaproteobacteria</taxon>
        <taxon>Neisseriales</taxon>
        <taxon>Neisseriaceae</taxon>
        <taxon>Neisseria</taxon>
    </lineage>
</organism>
<proteinExistence type="predicted"/>
<reference evidence="1 2" key="1">
    <citation type="submission" date="2017-01" db="EMBL/GenBank/DDBJ databases">
        <authorList>
            <person name="Wolfgang W.J."/>
            <person name="Cole J."/>
            <person name="Wroblewski D."/>
            <person name="Mcginnis J."/>
            <person name="Musser K.A."/>
        </authorList>
    </citation>
    <scope>NUCLEOTIDE SEQUENCE [LARGE SCALE GENOMIC DNA]</scope>
    <source>
        <strain evidence="1 2">93087</strain>
    </source>
</reference>
<sequence>MKAVGRTLIFNSNGKASNRKKGILTGTTSALWGITVSFDYNMAEIRFPAIRLFFQTACYINAGSMSNLYSK</sequence>
<dbReference type="Proteomes" id="UP000193346">
    <property type="component" value="Unassembled WGS sequence"/>
</dbReference>
<name>A0ABX3WNP4_9NEIS</name>
<accession>A0ABX3WNP4</accession>
<gene>
    <name evidence="1" type="ORF">BV913_03970</name>
</gene>
<evidence type="ECO:0000313" key="1">
    <source>
        <dbReference type="EMBL" id="OSI35804.1"/>
    </source>
</evidence>
<comment type="caution">
    <text evidence="1">The sequence shown here is derived from an EMBL/GenBank/DDBJ whole genome shotgun (WGS) entry which is preliminary data.</text>
</comment>
<dbReference type="EMBL" id="MTAC01000007">
    <property type="protein sequence ID" value="OSI35804.1"/>
    <property type="molecule type" value="Genomic_DNA"/>
</dbReference>
<dbReference type="RefSeq" id="WP_085418083.1">
    <property type="nucleotide sequence ID" value="NZ_MTAC01000007.1"/>
</dbReference>